<accession>A0ABP7Y146</accession>
<evidence type="ECO:0000256" key="1">
    <source>
        <dbReference type="SAM" id="MobiDB-lite"/>
    </source>
</evidence>
<protein>
    <recommendedName>
        <fullName evidence="4">DUF3710 domain-containing protein</fullName>
    </recommendedName>
</protein>
<dbReference type="RefSeq" id="WP_344735383.1">
    <property type="nucleotide sequence ID" value="NZ_BAAAZH010000033.1"/>
</dbReference>
<dbReference type="InterPro" id="IPR022183">
    <property type="entry name" value="DUF3710"/>
</dbReference>
<reference evidence="3" key="1">
    <citation type="journal article" date="2019" name="Int. J. Syst. Evol. Microbiol.">
        <title>The Global Catalogue of Microorganisms (GCM) 10K type strain sequencing project: providing services to taxonomists for standard genome sequencing and annotation.</title>
        <authorList>
            <consortium name="The Broad Institute Genomics Platform"/>
            <consortium name="The Broad Institute Genome Sequencing Center for Infectious Disease"/>
            <person name="Wu L."/>
            <person name="Ma J."/>
        </authorList>
    </citation>
    <scope>NUCLEOTIDE SEQUENCE [LARGE SCALE GENOMIC DNA]</scope>
    <source>
        <strain evidence="3">JCM 16703</strain>
    </source>
</reference>
<proteinExistence type="predicted"/>
<name>A0ABP7Y146_9ACTN</name>
<organism evidence="2 3">
    <name type="scientific">Nocardioides fonticola</name>
    <dbReference type="NCBI Taxonomy" id="450363"/>
    <lineage>
        <taxon>Bacteria</taxon>
        <taxon>Bacillati</taxon>
        <taxon>Actinomycetota</taxon>
        <taxon>Actinomycetes</taxon>
        <taxon>Propionibacteriales</taxon>
        <taxon>Nocardioidaceae</taxon>
        <taxon>Nocardioides</taxon>
    </lineage>
</organism>
<dbReference type="EMBL" id="BAAAZH010000033">
    <property type="protein sequence ID" value="GAA4128908.1"/>
    <property type="molecule type" value="Genomic_DNA"/>
</dbReference>
<gene>
    <name evidence="2" type="ORF">GCM10022215_40920</name>
</gene>
<dbReference type="Proteomes" id="UP001501495">
    <property type="component" value="Unassembled WGS sequence"/>
</dbReference>
<comment type="caution">
    <text evidence="2">The sequence shown here is derived from an EMBL/GenBank/DDBJ whole genome shotgun (WGS) entry which is preliminary data.</text>
</comment>
<evidence type="ECO:0000313" key="2">
    <source>
        <dbReference type="EMBL" id="GAA4128908.1"/>
    </source>
</evidence>
<keyword evidence="3" id="KW-1185">Reference proteome</keyword>
<evidence type="ECO:0008006" key="4">
    <source>
        <dbReference type="Google" id="ProtNLM"/>
    </source>
</evidence>
<sequence length="225" mass="23466">MRLRRKSAASDADTPDVDLEAAEAESDATESAVESTVEPTAALPVDVEDLTDEEIAERVDLGSLLVAPAPGKELRLQVDEASGTVQSVLIAGADGVAELRAFAAPRNGDLWSEVRPAIAADMARRGGTATETDGPFGVELRCEITATLEDGRTGTQLSRIIGVNGSRWLLRATLLGEPARGGDSAAEWEAVLGGVAVRRGQGALPPGEALPLVLPEQARRLEPGQ</sequence>
<feature type="region of interest" description="Disordered" evidence="1">
    <location>
        <begin position="1"/>
        <end position="40"/>
    </location>
</feature>
<dbReference type="Pfam" id="PF12502">
    <property type="entry name" value="DUF3710"/>
    <property type="match status" value="1"/>
</dbReference>
<feature type="compositionally biased region" description="Acidic residues" evidence="1">
    <location>
        <begin position="13"/>
        <end position="28"/>
    </location>
</feature>
<evidence type="ECO:0000313" key="3">
    <source>
        <dbReference type="Proteomes" id="UP001501495"/>
    </source>
</evidence>